<feature type="transmembrane region" description="Helical" evidence="9">
    <location>
        <begin position="262"/>
        <end position="282"/>
    </location>
</feature>
<keyword evidence="11" id="KW-1185">Reference proteome</keyword>
<dbReference type="PANTHER" id="PTHR11795">
    <property type="entry name" value="BRANCHED-CHAIN AMINO ACID TRANSPORT SYSTEM PERMEASE PROTEIN LIVH"/>
    <property type="match status" value="1"/>
</dbReference>
<feature type="transmembrane region" description="Helical" evidence="9">
    <location>
        <begin position="99"/>
        <end position="118"/>
    </location>
</feature>
<dbReference type="STRING" id="1993.SAMN04489713_111177"/>
<dbReference type="CDD" id="cd06582">
    <property type="entry name" value="TM_PBP1_LivH_like"/>
    <property type="match status" value="1"/>
</dbReference>
<keyword evidence="3" id="KW-1003">Cell membrane</keyword>
<evidence type="ECO:0000256" key="3">
    <source>
        <dbReference type="ARBA" id="ARBA00022475"/>
    </source>
</evidence>
<keyword evidence="6 9" id="KW-1133">Transmembrane helix</keyword>
<feature type="transmembrane region" description="Helical" evidence="9">
    <location>
        <begin position="6"/>
        <end position="27"/>
    </location>
</feature>
<evidence type="ECO:0000256" key="9">
    <source>
        <dbReference type="SAM" id="Phobius"/>
    </source>
</evidence>
<dbReference type="GO" id="GO:0022857">
    <property type="term" value="F:transmembrane transporter activity"/>
    <property type="evidence" value="ECO:0007669"/>
    <property type="project" value="InterPro"/>
</dbReference>
<gene>
    <name evidence="10" type="ORF">SAMN04489713_111177</name>
</gene>
<evidence type="ECO:0000313" key="10">
    <source>
        <dbReference type="EMBL" id="SFP05031.1"/>
    </source>
</evidence>
<name>A0A1I5M7P4_9ACTN</name>
<proteinExistence type="inferred from homology"/>
<accession>A0A1I5M7P4</accession>
<feature type="transmembrane region" description="Helical" evidence="9">
    <location>
        <begin position="34"/>
        <end position="53"/>
    </location>
</feature>
<dbReference type="PANTHER" id="PTHR11795:SF442">
    <property type="entry name" value="ABC TRANSPORTER ATP-BINDING PROTEIN"/>
    <property type="match status" value="1"/>
</dbReference>
<evidence type="ECO:0000256" key="8">
    <source>
        <dbReference type="ARBA" id="ARBA00037998"/>
    </source>
</evidence>
<dbReference type="InParanoid" id="A0A1I5M7P4"/>
<evidence type="ECO:0000256" key="6">
    <source>
        <dbReference type="ARBA" id="ARBA00022989"/>
    </source>
</evidence>
<keyword evidence="5" id="KW-0029">Amino-acid transport</keyword>
<keyword evidence="4 9" id="KW-0812">Transmembrane</keyword>
<evidence type="ECO:0000256" key="2">
    <source>
        <dbReference type="ARBA" id="ARBA00022448"/>
    </source>
</evidence>
<keyword evidence="7 9" id="KW-0472">Membrane</keyword>
<feature type="transmembrane region" description="Helical" evidence="9">
    <location>
        <begin position="227"/>
        <end position="255"/>
    </location>
</feature>
<comment type="subcellular location">
    <subcellularLocation>
        <location evidence="1">Cell membrane</location>
        <topology evidence="1">Multi-pass membrane protein</topology>
    </subcellularLocation>
</comment>
<organism evidence="10 11">
    <name type="scientific">Actinomadura madurae</name>
    <dbReference type="NCBI Taxonomy" id="1993"/>
    <lineage>
        <taxon>Bacteria</taxon>
        <taxon>Bacillati</taxon>
        <taxon>Actinomycetota</taxon>
        <taxon>Actinomycetes</taxon>
        <taxon>Streptosporangiales</taxon>
        <taxon>Thermomonosporaceae</taxon>
        <taxon>Actinomadura</taxon>
    </lineage>
</organism>
<dbReference type="GO" id="GO:0006865">
    <property type="term" value="P:amino acid transport"/>
    <property type="evidence" value="ECO:0007669"/>
    <property type="project" value="UniProtKB-KW"/>
</dbReference>
<dbReference type="eggNOG" id="COG0559">
    <property type="taxonomic scope" value="Bacteria"/>
</dbReference>
<dbReference type="GeneID" id="99653140"/>
<comment type="similarity">
    <text evidence="8">Belongs to the binding-protein-dependent transport system permease family. LivHM subfamily.</text>
</comment>
<evidence type="ECO:0000256" key="1">
    <source>
        <dbReference type="ARBA" id="ARBA00004651"/>
    </source>
</evidence>
<evidence type="ECO:0000256" key="4">
    <source>
        <dbReference type="ARBA" id="ARBA00022692"/>
    </source>
</evidence>
<feature type="transmembrane region" description="Helical" evidence="9">
    <location>
        <begin position="65"/>
        <end position="87"/>
    </location>
</feature>
<dbReference type="Proteomes" id="UP000183413">
    <property type="component" value="Unassembled WGS sequence"/>
</dbReference>
<protein>
    <submittedName>
        <fullName evidence="10">Amino acid/amide ABC transporter membrane protein 1, HAAT family</fullName>
    </submittedName>
</protein>
<dbReference type="InterPro" id="IPR001851">
    <property type="entry name" value="ABC_transp_permease"/>
</dbReference>
<evidence type="ECO:0000313" key="11">
    <source>
        <dbReference type="Proteomes" id="UP000183413"/>
    </source>
</evidence>
<dbReference type="GO" id="GO:0005886">
    <property type="term" value="C:plasma membrane"/>
    <property type="evidence" value="ECO:0007669"/>
    <property type="project" value="UniProtKB-SubCell"/>
</dbReference>
<dbReference type="Pfam" id="PF02653">
    <property type="entry name" value="BPD_transp_2"/>
    <property type="match status" value="1"/>
</dbReference>
<keyword evidence="2" id="KW-0813">Transport</keyword>
<dbReference type="AlphaFoldDB" id="A0A1I5M7P4"/>
<feature type="transmembrane region" description="Helical" evidence="9">
    <location>
        <begin position="193"/>
        <end position="215"/>
    </location>
</feature>
<reference evidence="10 11" key="1">
    <citation type="submission" date="2016-10" db="EMBL/GenBank/DDBJ databases">
        <authorList>
            <person name="de Groot N.N."/>
        </authorList>
    </citation>
    <scope>NUCLEOTIDE SEQUENCE [LARGE SCALE GENOMIC DNA]</scope>
    <source>
        <strain evidence="10 11">DSM 43067</strain>
    </source>
</reference>
<dbReference type="InterPro" id="IPR052157">
    <property type="entry name" value="BCAA_transport_permease"/>
</dbReference>
<dbReference type="EMBL" id="FOVH01000011">
    <property type="protein sequence ID" value="SFP05031.1"/>
    <property type="molecule type" value="Genomic_DNA"/>
</dbReference>
<sequence length="295" mass="30453">MDTFTLIALSGLGLGALYFLLASGLSLIFGLMRVLSFAHGAFLTVAAFASWTVLRNAETPSLWRLLVAVLVSSVAAGVLALVTELTIIRPLKGKVLEQLLATAGLGLALVALLAAIWGPDEHMIPQPGWVASTTNVAGAPIPNTRFLLIGAAAVTMVVIQACLSRTRYGLIIRAGVENAEMVSALGIDVKRSFTAVFTAGGMLAGLGGALAGSYYGGVSPFLGDQMLIFAFIVLIIGGLGSVQGALIAAVVLGLAQSLANYYVQNGVGDILVVALLVLTLLVRPQGLLGQKDRLV</sequence>
<feature type="transmembrane region" description="Helical" evidence="9">
    <location>
        <begin position="146"/>
        <end position="163"/>
    </location>
</feature>
<evidence type="ECO:0000256" key="7">
    <source>
        <dbReference type="ARBA" id="ARBA00023136"/>
    </source>
</evidence>
<dbReference type="OrthoDB" id="9807115at2"/>
<dbReference type="RefSeq" id="WP_021591767.1">
    <property type="nucleotide sequence ID" value="NZ_CP083237.1"/>
</dbReference>
<evidence type="ECO:0000256" key="5">
    <source>
        <dbReference type="ARBA" id="ARBA00022970"/>
    </source>
</evidence>